<proteinExistence type="predicted"/>
<dbReference type="Gene3D" id="1.25.40.10">
    <property type="entry name" value="Tetratricopeptide repeat domain"/>
    <property type="match status" value="1"/>
</dbReference>
<comment type="subcellular location">
    <subcellularLocation>
        <location evidence="1">Cytoplasm</location>
    </subcellularLocation>
</comment>
<protein>
    <submittedName>
        <fullName evidence="7">Uncharacterized protein</fullName>
    </submittedName>
</protein>
<gene>
    <name evidence="7" type="primary">LOC121842436</name>
</gene>
<reference evidence="8" key="1">
    <citation type="journal article" date="2018" name="PLoS ONE">
        <title>Chinook salmon (Oncorhynchus tshawytscha) genome and transcriptome.</title>
        <authorList>
            <person name="Christensen K.A."/>
            <person name="Leong J.S."/>
            <person name="Sakhrani D."/>
            <person name="Biagi C.A."/>
            <person name="Minkley D.R."/>
            <person name="Withler R.E."/>
            <person name="Rondeau E.B."/>
            <person name="Koop B.F."/>
            <person name="Devlin R.H."/>
        </authorList>
    </citation>
    <scope>NUCLEOTIDE SEQUENCE [LARGE SCALE GENOMIC DNA]</scope>
</reference>
<dbReference type="GeneTree" id="ENSGT00940000154697"/>
<reference evidence="7" key="2">
    <citation type="submission" date="2025-08" db="UniProtKB">
        <authorList>
            <consortium name="Ensembl"/>
        </authorList>
    </citation>
    <scope>IDENTIFICATION</scope>
</reference>
<dbReference type="PANTHER" id="PTHR45984:SF3">
    <property type="entry name" value="SPERM-ASSOCIATED ANTIGEN 1"/>
    <property type="match status" value="1"/>
</dbReference>
<keyword evidence="3" id="KW-0677">Repeat</keyword>
<keyword evidence="2" id="KW-0963">Cytoplasm</keyword>
<name>A0AAZ3QXP4_ONCTS</name>
<dbReference type="Proteomes" id="UP000694402">
    <property type="component" value="Unassembled WGS sequence"/>
</dbReference>
<feature type="region of interest" description="Disordered" evidence="6">
    <location>
        <begin position="38"/>
        <end position="59"/>
    </location>
</feature>
<organism evidence="7 8">
    <name type="scientific">Oncorhynchus tshawytscha</name>
    <name type="common">Chinook salmon</name>
    <name type="synonym">Salmo tshawytscha</name>
    <dbReference type="NCBI Taxonomy" id="74940"/>
    <lineage>
        <taxon>Eukaryota</taxon>
        <taxon>Metazoa</taxon>
        <taxon>Chordata</taxon>
        <taxon>Craniata</taxon>
        <taxon>Vertebrata</taxon>
        <taxon>Euteleostomi</taxon>
        <taxon>Actinopterygii</taxon>
        <taxon>Neopterygii</taxon>
        <taxon>Teleostei</taxon>
        <taxon>Protacanthopterygii</taxon>
        <taxon>Salmoniformes</taxon>
        <taxon>Salmonidae</taxon>
        <taxon>Salmoninae</taxon>
        <taxon>Oncorhynchus</taxon>
    </lineage>
</organism>
<keyword evidence="4 5" id="KW-0802">TPR repeat</keyword>
<dbReference type="InterPro" id="IPR011990">
    <property type="entry name" value="TPR-like_helical_dom_sf"/>
</dbReference>
<evidence type="ECO:0000256" key="4">
    <source>
        <dbReference type="ARBA" id="ARBA00022803"/>
    </source>
</evidence>
<reference evidence="7" key="3">
    <citation type="submission" date="2025-09" db="UniProtKB">
        <authorList>
            <consortium name="Ensembl"/>
        </authorList>
    </citation>
    <scope>IDENTIFICATION</scope>
</reference>
<dbReference type="InterPro" id="IPR051982">
    <property type="entry name" value="CiliaryAsmbly_MitoImport"/>
</dbReference>
<sequence length="131" mass="15186">MLCVCVCVCGSSRITRLLIEQDGEQWREKLPEIPLVPLSAQQHRREEPPSAEVLQARAEKAKQHAAQKTEVCFNSLKQEGNEFVKKGLFQEALRTYSECLKLKPEECPIYTNRTTWRAALTYRRCYSRIPM</sequence>
<accession>A0AAZ3QXP4</accession>
<evidence type="ECO:0000256" key="2">
    <source>
        <dbReference type="ARBA" id="ARBA00022490"/>
    </source>
</evidence>
<evidence type="ECO:0000256" key="6">
    <source>
        <dbReference type="SAM" id="MobiDB-lite"/>
    </source>
</evidence>
<evidence type="ECO:0000256" key="5">
    <source>
        <dbReference type="PROSITE-ProRule" id="PRU00339"/>
    </source>
</evidence>
<evidence type="ECO:0000313" key="8">
    <source>
        <dbReference type="Proteomes" id="UP000694402"/>
    </source>
</evidence>
<dbReference type="Ensembl" id="ENSOTST00005135522.1">
    <property type="protein sequence ID" value="ENSOTSP00005133453.1"/>
    <property type="gene ID" value="ENSOTSG00005073456.1"/>
</dbReference>
<dbReference type="InterPro" id="IPR019734">
    <property type="entry name" value="TPR_rpt"/>
</dbReference>
<dbReference type="PANTHER" id="PTHR45984">
    <property type="entry name" value="RNA (RNA) POLYMERASE II ASSOCIATED PROTEIN HOMOLOG"/>
    <property type="match status" value="1"/>
</dbReference>
<evidence type="ECO:0000256" key="1">
    <source>
        <dbReference type="ARBA" id="ARBA00004496"/>
    </source>
</evidence>
<keyword evidence="8" id="KW-1185">Reference proteome</keyword>
<evidence type="ECO:0000313" key="7">
    <source>
        <dbReference type="Ensembl" id="ENSOTSP00005133453.1"/>
    </source>
</evidence>
<dbReference type="PROSITE" id="PS50005">
    <property type="entry name" value="TPR"/>
    <property type="match status" value="1"/>
</dbReference>
<dbReference type="GO" id="GO:0005829">
    <property type="term" value="C:cytosol"/>
    <property type="evidence" value="ECO:0007669"/>
    <property type="project" value="TreeGrafter"/>
</dbReference>
<dbReference type="AlphaFoldDB" id="A0AAZ3QXP4"/>
<evidence type="ECO:0000256" key="3">
    <source>
        <dbReference type="ARBA" id="ARBA00022737"/>
    </source>
</evidence>
<dbReference type="SUPFAM" id="SSF48452">
    <property type="entry name" value="TPR-like"/>
    <property type="match status" value="1"/>
</dbReference>
<feature type="repeat" description="TPR" evidence="5">
    <location>
        <begin position="73"/>
        <end position="106"/>
    </location>
</feature>